<keyword evidence="3" id="KW-1185">Reference proteome</keyword>
<dbReference type="EMBL" id="BRPK01000001">
    <property type="protein sequence ID" value="GLB33390.1"/>
    <property type="molecule type" value="Genomic_DNA"/>
</dbReference>
<proteinExistence type="predicted"/>
<name>A0A9P3PCH4_LYOSH</name>
<protein>
    <submittedName>
        <fullName evidence="2">Uncharacterized protein</fullName>
    </submittedName>
</protein>
<dbReference type="Proteomes" id="UP001063166">
    <property type="component" value="Unassembled WGS sequence"/>
</dbReference>
<feature type="compositionally biased region" description="Basic and acidic residues" evidence="1">
    <location>
        <begin position="56"/>
        <end position="74"/>
    </location>
</feature>
<gene>
    <name evidence="2" type="ORF">LshimejAT787_0102740</name>
</gene>
<comment type="caution">
    <text evidence="2">The sequence shown here is derived from an EMBL/GenBank/DDBJ whole genome shotgun (WGS) entry which is preliminary data.</text>
</comment>
<evidence type="ECO:0000256" key="1">
    <source>
        <dbReference type="SAM" id="MobiDB-lite"/>
    </source>
</evidence>
<evidence type="ECO:0000313" key="2">
    <source>
        <dbReference type="EMBL" id="GLB33390.1"/>
    </source>
</evidence>
<reference evidence="2" key="1">
    <citation type="submission" date="2022-07" db="EMBL/GenBank/DDBJ databases">
        <title>The genome of Lyophyllum shimeji provides insight into the initial evolution of ectomycorrhizal fungal genome.</title>
        <authorList>
            <person name="Kobayashi Y."/>
            <person name="Shibata T."/>
            <person name="Hirakawa H."/>
            <person name="Shigenobu S."/>
            <person name="Nishiyama T."/>
            <person name="Yamada A."/>
            <person name="Hasebe M."/>
            <person name="Kawaguchi M."/>
        </authorList>
    </citation>
    <scope>NUCLEOTIDE SEQUENCE</scope>
    <source>
        <strain evidence="2">AT787</strain>
    </source>
</reference>
<evidence type="ECO:0000313" key="3">
    <source>
        <dbReference type="Proteomes" id="UP001063166"/>
    </source>
</evidence>
<accession>A0A9P3PCH4</accession>
<feature type="region of interest" description="Disordered" evidence="1">
    <location>
        <begin position="51"/>
        <end position="81"/>
    </location>
</feature>
<organism evidence="2 3">
    <name type="scientific">Lyophyllum shimeji</name>
    <name type="common">Hon-shimeji</name>
    <name type="synonym">Tricholoma shimeji</name>
    <dbReference type="NCBI Taxonomy" id="47721"/>
    <lineage>
        <taxon>Eukaryota</taxon>
        <taxon>Fungi</taxon>
        <taxon>Dikarya</taxon>
        <taxon>Basidiomycota</taxon>
        <taxon>Agaricomycotina</taxon>
        <taxon>Agaricomycetes</taxon>
        <taxon>Agaricomycetidae</taxon>
        <taxon>Agaricales</taxon>
        <taxon>Tricholomatineae</taxon>
        <taxon>Lyophyllaceae</taxon>
        <taxon>Lyophyllum</taxon>
    </lineage>
</organism>
<dbReference type="AlphaFoldDB" id="A0A9P3PCH4"/>
<dbReference type="OrthoDB" id="3230070at2759"/>
<sequence length="162" mass="18003">MRRWTTVDVVLNLAACSRLPASEFLIVYLHSIRLSLPWRKTARDFGDRLTISGVHPDTEKKEATKAQKENGSMRDDEDSNRKNVGWGVVGYHNNREVIVRRGGMGHTAEIYDAELTGLVTAAKEGTAFARYYPEVTHLHIFADNTAAVTAAFELKSAPANTT</sequence>